<reference evidence="2 3" key="1">
    <citation type="journal article" date="2017" name="Nat. Commun.">
        <title>In situ click chemistry generation of cyclooxygenase-2 inhibitors.</title>
        <authorList>
            <person name="Bhardwaj A."/>
            <person name="Kaur J."/>
            <person name="Wuest M."/>
            <person name="Wuest F."/>
        </authorList>
    </citation>
    <scope>NUCLEOTIDE SEQUENCE [LARGE SCALE GENOMIC DNA]</scope>
    <source>
        <strain evidence="2">S2_018_000_R2_106</strain>
    </source>
</reference>
<evidence type="ECO:0000256" key="1">
    <source>
        <dbReference type="SAM" id="SignalP"/>
    </source>
</evidence>
<dbReference type="EMBL" id="VAFM01000001">
    <property type="protein sequence ID" value="TKW61236.1"/>
    <property type="molecule type" value="Genomic_DNA"/>
</dbReference>
<keyword evidence="1" id="KW-0732">Signal</keyword>
<feature type="signal peptide" evidence="1">
    <location>
        <begin position="1"/>
        <end position="24"/>
    </location>
</feature>
<feature type="chain" id="PRO_5026717689" description="Biopolymer transporter ExbD" evidence="1">
    <location>
        <begin position="25"/>
        <end position="106"/>
    </location>
</feature>
<evidence type="ECO:0000313" key="3">
    <source>
        <dbReference type="Proteomes" id="UP000320948"/>
    </source>
</evidence>
<gene>
    <name evidence="2" type="ORF">DI628_00995</name>
</gene>
<organism evidence="2 3">
    <name type="scientific">Blastochloris viridis</name>
    <name type="common">Rhodopseudomonas viridis</name>
    <dbReference type="NCBI Taxonomy" id="1079"/>
    <lineage>
        <taxon>Bacteria</taxon>
        <taxon>Pseudomonadati</taxon>
        <taxon>Pseudomonadota</taxon>
        <taxon>Alphaproteobacteria</taxon>
        <taxon>Hyphomicrobiales</taxon>
        <taxon>Blastochloridaceae</taxon>
        <taxon>Blastochloris</taxon>
    </lineage>
</organism>
<evidence type="ECO:0000313" key="2">
    <source>
        <dbReference type="EMBL" id="TKW61236.1"/>
    </source>
</evidence>
<proteinExistence type="predicted"/>
<evidence type="ECO:0008006" key="4">
    <source>
        <dbReference type="Google" id="ProtNLM"/>
    </source>
</evidence>
<protein>
    <recommendedName>
        <fullName evidence="4">Biopolymer transporter ExbD</fullName>
    </recommendedName>
</protein>
<dbReference type="Proteomes" id="UP000320948">
    <property type="component" value="Unassembled WGS sequence"/>
</dbReference>
<comment type="caution">
    <text evidence="2">The sequence shown here is derived from an EMBL/GenBank/DDBJ whole genome shotgun (WGS) entry which is preliminary data.</text>
</comment>
<sequence>MDHRAITFALILGLAVLTVQPAGAVTLTYQNENKWVSTEDNAPLLALMKSAKGGQSQFMVSIPADNRPLSIQRLLIVRDILAREAGKPVLIEESAPAPKANTLIIQ</sequence>
<name>A0A6N4R218_BLAVI</name>
<dbReference type="AlphaFoldDB" id="A0A6N4R218"/>
<accession>A0A6N4R218</accession>